<comment type="caution">
    <text evidence="9">The sequence shown here is derived from an EMBL/GenBank/DDBJ whole genome shotgun (WGS) entry which is preliminary data.</text>
</comment>
<feature type="compositionally biased region" description="Polar residues" evidence="7">
    <location>
        <begin position="200"/>
        <end position="220"/>
    </location>
</feature>
<evidence type="ECO:0000256" key="5">
    <source>
        <dbReference type="ARBA" id="ARBA00022837"/>
    </source>
</evidence>
<keyword evidence="5" id="KW-0106">Calcium</keyword>
<dbReference type="PANTHER" id="PTHR24027:SF442">
    <property type="entry name" value="PROTOCADHERIN-15 ISOFORM X1"/>
    <property type="match status" value="1"/>
</dbReference>
<dbReference type="PROSITE" id="PS50268">
    <property type="entry name" value="CADHERIN_2"/>
    <property type="match status" value="10"/>
</dbReference>
<evidence type="ECO:0000256" key="3">
    <source>
        <dbReference type="ARBA" id="ARBA00022525"/>
    </source>
</evidence>
<dbReference type="RefSeq" id="WP_305749541.1">
    <property type="nucleotide sequence ID" value="NZ_JAUZEE010000004.1"/>
</dbReference>
<evidence type="ECO:0000256" key="2">
    <source>
        <dbReference type="ARBA" id="ARBA00004613"/>
    </source>
</evidence>
<dbReference type="Gene3D" id="2.60.40.60">
    <property type="entry name" value="Cadherins"/>
    <property type="match status" value="10"/>
</dbReference>
<organism evidence="9 10">
    <name type="scientific">Leptothrix discophora</name>
    <dbReference type="NCBI Taxonomy" id="89"/>
    <lineage>
        <taxon>Bacteria</taxon>
        <taxon>Pseudomonadati</taxon>
        <taxon>Pseudomonadota</taxon>
        <taxon>Betaproteobacteria</taxon>
        <taxon>Burkholderiales</taxon>
        <taxon>Sphaerotilaceae</taxon>
        <taxon>Leptothrix</taxon>
    </lineage>
</organism>
<dbReference type="InterPro" id="IPR013783">
    <property type="entry name" value="Ig-like_fold"/>
</dbReference>
<dbReference type="InterPro" id="IPR015919">
    <property type="entry name" value="Cadherin-like_sf"/>
</dbReference>
<protein>
    <submittedName>
        <fullName evidence="9">Ig domain-containing protein</fullName>
    </submittedName>
</protein>
<keyword evidence="10" id="KW-1185">Reference proteome</keyword>
<dbReference type="PANTHER" id="PTHR24027">
    <property type="entry name" value="CADHERIN-23"/>
    <property type="match status" value="1"/>
</dbReference>
<dbReference type="InterPro" id="IPR013858">
    <property type="entry name" value="Peptidase_M10B_C"/>
</dbReference>
<feature type="domain" description="Cadherin" evidence="8">
    <location>
        <begin position="667"/>
        <end position="772"/>
    </location>
</feature>
<dbReference type="InterPro" id="IPR039808">
    <property type="entry name" value="Cadherin"/>
</dbReference>
<dbReference type="Gene3D" id="3.40.390.10">
    <property type="entry name" value="Collagenase (Catalytic Domain)"/>
    <property type="match status" value="1"/>
</dbReference>
<dbReference type="Pfam" id="PF05345">
    <property type="entry name" value="He_PIG"/>
    <property type="match status" value="1"/>
</dbReference>
<keyword evidence="6" id="KW-0472">Membrane</keyword>
<dbReference type="SMART" id="SM00736">
    <property type="entry name" value="CADG"/>
    <property type="match status" value="1"/>
</dbReference>
<dbReference type="Proteomes" id="UP001235760">
    <property type="component" value="Unassembled WGS sequence"/>
</dbReference>
<name>A0ABT9G3E3_LEPDI</name>
<feature type="domain" description="Cadherin" evidence="8">
    <location>
        <begin position="1127"/>
        <end position="1230"/>
    </location>
</feature>
<keyword evidence="4" id="KW-0677">Repeat</keyword>
<dbReference type="SUPFAM" id="SSF55486">
    <property type="entry name" value="Metalloproteases ('zincins'), catalytic domain"/>
    <property type="match status" value="1"/>
</dbReference>
<dbReference type="InterPro" id="IPR002126">
    <property type="entry name" value="Cadherin-like_dom"/>
</dbReference>
<dbReference type="InterPro" id="IPR006644">
    <property type="entry name" value="Cadg"/>
</dbReference>
<evidence type="ECO:0000256" key="7">
    <source>
        <dbReference type="SAM" id="MobiDB-lite"/>
    </source>
</evidence>
<feature type="domain" description="Cadherin" evidence="8">
    <location>
        <begin position="1587"/>
        <end position="1690"/>
    </location>
</feature>
<dbReference type="PRINTS" id="PR00205">
    <property type="entry name" value="CADHERIN"/>
</dbReference>
<dbReference type="EMBL" id="JAUZEE010000004">
    <property type="protein sequence ID" value="MDP4300994.1"/>
    <property type="molecule type" value="Genomic_DNA"/>
</dbReference>
<feature type="domain" description="Cadherin" evidence="8">
    <location>
        <begin position="782"/>
        <end position="885"/>
    </location>
</feature>
<evidence type="ECO:0000256" key="4">
    <source>
        <dbReference type="ARBA" id="ARBA00022737"/>
    </source>
</evidence>
<comment type="subcellular location">
    <subcellularLocation>
        <location evidence="1">Membrane</location>
    </subcellularLocation>
    <subcellularLocation>
        <location evidence="2">Secreted</location>
    </subcellularLocation>
</comment>
<feature type="compositionally biased region" description="Low complexity" evidence="7">
    <location>
        <begin position="152"/>
        <end position="167"/>
    </location>
</feature>
<dbReference type="Pfam" id="PF08548">
    <property type="entry name" value="Peptidase_M10_C"/>
    <property type="match status" value="1"/>
</dbReference>
<evidence type="ECO:0000259" key="8">
    <source>
        <dbReference type="PROSITE" id="PS50268"/>
    </source>
</evidence>
<dbReference type="InterPro" id="IPR024079">
    <property type="entry name" value="MetalloPept_cat_dom_sf"/>
</dbReference>
<dbReference type="SMART" id="SM00112">
    <property type="entry name" value="CA"/>
    <property type="match status" value="10"/>
</dbReference>
<feature type="region of interest" description="Disordered" evidence="7">
    <location>
        <begin position="108"/>
        <end position="130"/>
    </location>
</feature>
<feature type="domain" description="Cadherin" evidence="8">
    <location>
        <begin position="1012"/>
        <end position="1115"/>
    </location>
</feature>
<dbReference type="Gene3D" id="2.150.10.10">
    <property type="entry name" value="Serralysin-like metalloprotease, C-terminal"/>
    <property type="match status" value="1"/>
</dbReference>
<accession>A0ABT9G3E3</accession>
<feature type="domain" description="Cadherin" evidence="8">
    <location>
        <begin position="1357"/>
        <end position="1462"/>
    </location>
</feature>
<sequence>MKTTSLSLSEITKATVRVTATSFGDVQAATWRGQELLLQIKGGDVLVLQGANIKRLAAPDFFLVFDDASVPLASFAPGLPQPVTMTAPHVPPFEARLQVPVGRLPGGIEAAAGSTAKGRKKGRAADDQPNDEAWADQALVALAQAAADMASRAASAPQPAPSLAMSPVTSDATSEASGKPAGADVATQGPASLAEALSGETANAAVTSPSTTGVVQQAHQGTVPAAPEPSTTGFPWGWPAAVLAAGAVAVSRGHNSSPSAESASVGTVAGVITFGPVIAGNNLRVQVRDAQGLLLGEAAAQPDGRYVVQLTEKPVSSWVRVDVVGVADATPDFIGEDKTLTEFVGTVRAVATFVDGGQTTVNVTHATDLLARQLAATLDVDTPAQQLRDASAAFARKLGVGDGTTPLEHIAPAATVTVGPDGKAADAPSPDLYGQLLKAMFELVKAAQATAADKAQAADLLLDQVSKSNNNDLGQVVLAAKVANHVMHPAPEFAPTVSDYQAAGIHAASRDNLAALNEAATQAVKNGRPLVDAVTRDALANANAAPTAVTLTSALTGSQIAENTPVTTRLKVADIAVTDDGLGSNTFTLDGTDKDSFEVVGNALYLKAGTVLDYEAKSSYAVTVKAQDSSVAGSTPVSANYTLGVTDVADTTPAPSTNAAPTAVTLTSALTGSQIAENTPITTRLKVANIAVTDDGLGSNTFTLDGADQASFELDGNSLYLKAGTVLDYETKTSYAVTVKAQDSTVAGSTPVSASYTLSITDVADTTPAPSTNAAPTAVTLTSAIAGSKIAENTPVTTRLKVADIAVTDDGLGSNTFTLDGADKASFELDGNALYLKSGTVLDYETQRAYVVTVKAQDSTVAGSTHVSASYTLSVTDVDDTTPVPTPNAAPTAVTLTSALTGSHIAENTPVTTRLKVADIAVTDDGLGSNTLTLDGADKASFELDGNALYLKAGTVLDYETQRAYAVTVKAQDSTVAGSTPVSASYMLSVTDVDDTTPVPTPNAAPTAVTLTGAIAESKIAENTPVTTRLKVADIAVTDDGLGSNTFTLDGTDKASFELDGNALYLKSGTVLDYETKTSYAVTVKAQDSSVSGSTHVSASYTLSVTDVDDTTPVPTPNAAPTAVTLTSAIAESKIAENTPVTARLKVADIAVTDDGQGSNTFTLDGTDNASFELDGNALYLKAGTVLDYETKTSYAVTVKAQDSSVSGSTHVSASYTLSVTDMDDTTPVPTPNAAPTAVTLTSAIAESKIAENTPITTRLKVADIAVTDDGQGSNTFTLDGADKTNFDLDGNALYLKAGTVLDYETKTSYAVTVKAQDSTVAGSTPVSASYTLSVTDVDDTTPAPSTNAAPTAVTLTSAIAESKIAENTPVTTRLKVADIAVTDDGLGSNSFTLDGADQASFELDGNSLYLKAGTVLDYETKTSYAVTVKAQDSSVSGSTPVSANYTLGVTDVADTTPAPSANAAPTAVTLISALTGSQIAENTPVTTRLKVADIAVTDDGQGSNTFTLDGADKASFELDGNSLYLKAGTVLDYETKTSYAVTVKAQDSTVAGSTPVSASYTLSITDVADTTPAPSTNAAPTAVTLTSAIAGSKIAENTPITTRLKVADIAVTDDGQGSNTFTLEGADQASFELDGNSLYLKAGTVLDYETKTGYAVTVKAQDSSVAGSTPVSATYTLGVTDFNETPPTIDSAFSTPALSSTNLALNADWKIGTALSLSQVNFGTLKVVARGISSLPSVSPSTAEMSLVQEGDVVGNADGSKSVWLIAHGGKSLGVKLTFSQQADGLHARVEESKVVNGWDPVMQANMSLYDIVGSLLLPAGQTVKGHLDAALVAGAQVQVFDGATPLGYATVAADGVSWRFEDSRSTVNTAAYTAKVVLGSVSGASSNVVEVVYNHAPMTSGVVAPISATKGQAITAIDVASKFTDSDPGDTLTYAVTAGNLPEGLVLGADGQITGTPTLVTSTAEHITVTATDHRGLSATQSFDVSVSDVSTTSIDTSVPTWITASAYRVEAPQAVTLDNPGSYAQGMASLISNDVGSAGMPAPASMASWLGMNSDRTQRLTGASMTAPLQLSYAFQDQVALFRDTSDVEHVTQDGMSYTDTEKAYVRQVFNHFAEVSKVVFTENTSQVYLGADLRLFKGTGDHLGVDRSVMGFATQPTAVDSKVDDAYGNLFLVTDASAYPSAETAFRSEYGSENTTVTHELGHAMGLDHPFQESDLSGKFWYGDGTNTTLNRVGNETGGGYDNPQTDAPQETVMTYLQAFNKVTLRGQPALLESQGYTPWKLGVYDMAALQHLYGANMTTQTGNDTYRYDSDTPVFDTLWDAQGVDTLQQLGSRDAIIDLRGGEHMSRMGLMTGASYTFSESAWEASKLEGMRAAIGRLGISLDQARVSNVRFVYTDATTGDEVDVTSRGHVVSKSESGDTRWTWYDDPTLPAGVMLQIKGDFEFFFEGSYVLGQPDFVCGQVPSGGVPDASMAYNVGIAFGVVIENAVGGGGDDEIWGNLAANTIATGGGKDVVKYDKAAHIDGDTILDFSTDDRLDLSQLGIAPADLHWEPSTHLLSRVTSEPDLAWSLTVRGTFDPAAQVTTQATMQVMG</sequence>
<evidence type="ECO:0000256" key="6">
    <source>
        <dbReference type="ARBA" id="ARBA00023136"/>
    </source>
</evidence>
<dbReference type="InterPro" id="IPR011049">
    <property type="entry name" value="Serralysin-like_metalloprot_C"/>
</dbReference>
<proteinExistence type="predicted"/>
<dbReference type="SUPFAM" id="SSF49313">
    <property type="entry name" value="Cadherin-like"/>
    <property type="match status" value="10"/>
</dbReference>
<evidence type="ECO:0000313" key="10">
    <source>
        <dbReference type="Proteomes" id="UP001235760"/>
    </source>
</evidence>
<keyword evidence="3" id="KW-0964">Secreted</keyword>
<dbReference type="Gene3D" id="2.60.40.10">
    <property type="entry name" value="Immunoglobulins"/>
    <property type="match status" value="1"/>
</dbReference>
<dbReference type="InterPro" id="IPR006026">
    <property type="entry name" value="Peptidase_Metallo"/>
</dbReference>
<feature type="domain" description="Cadherin" evidence="8">
    <location>
        <begin position="897"/>
        <end position="1000"/>
    </location>
</feature>
<evidence type="ECO:0000256" key="1">
    <source>
        <dbReference type="ARBA" id="ARBA00004370"/>
    </source>
</evidence>
<gene>
    <name evidence="9" type="ORF">Q8X39_10140</name>
</gene>
<dbReference type="SMART" id="SM00235">
    <property type="entry name" value="ZnMc"/>
    <property type="match status" value="1"/>
</dbReference>
<reference evidence="9 10" key="1">
    <citation type="submission" date="2023-08" db="EMBL/GenBank/DDBJ databases">
        <authorList>
            <person name="Roldan D.M."/>
            <person name="Menes R.J."/>
        </authorList>
    </citation>
    <scope>NUCLEOTIDE SEQUENCE [LARGE SCALE GENOMIC DNA]</scope>
    <source>
        <strain evidence="9 10">CCM 2812</strain>
    </source>
</reference>
<evidence type="ECO:0000313" key="9">
    <source>
        <dbReference type="EMBL" id="MDP4300994.1"/>
    </source>
</evidence>
<dbReference type="SUPFAM" id="SSF51120">
    <property type="entry name" value="beta-Roll"/>
    <property type="match status" value="1"/>
</dbReference>
<feature type="domain" description="Cadherin" evidence="8">
    <location>
        <begin position="552"/>
        <end position="657"/>
    </location>
</feature>
<feature type="region of interest" description="Disordered" evidence="7">
    <location>
        <begin position="152"/>
        <end position="232"/>
    </location>
</feature>
<feature type="domain" description="Cadherin" evidence="8">
    <location>
        <begin position="1479"/>
        <end position="1577"/>
    </location>
</feature>
<dbReference type="CDD" id="cd11304">
    <property type="entry name" value="Cadherin_repeat"/>
    <property type="match status" value="10"/>
</dbReference>
<feature type="domain" description="Cadherin" evidence="8">
    <location>
        <begin position="1242"/>
        <end position="1347"/>
    </location>
</feature>